<comment type="similarity">
    <text evidence="1">Belongs to the cycloisomerase 2 family.</text>
</comment>
<dbReference type="Gene3D" id="2.130.10.10">
    <property type="entry name" value="YVTN repeat-like/Quinoprotein amine dehydrogenase"/>
    <property type="match status" value="3"/>
</dbReference>
<evidence type="ECO:0000313" key="4">
    <source>
        <dbReference type="Proteomes" id="UP000232145"/>
    </source>
</evidence>
<dbReference type="GO" id="GO:0006006">
    <property type="term" value="P:glucose metabolic process"/>
    <property type="evidence" value="ECO:0007669"/>
    <property type="project" value="UniProtKB-KW"/>
</dbReference>
<reference evidence="3 4" key="1">
    <citation type="submission" date="2017-07" db="EMBL/GenBank/DDBJ databases">
        <title>Leptospira spp. isolated from tropical soils.</title>
        <authorList>
            <person name="Thibeaux R."/>
            <person name="Iraola G."/>
            <person name="Ferres I."/>
            <person name="Bierque E."/>
            <person name="Girault D."/>
            <person name="Soupe-Gilbert M.-E."/>
            <person name="Picardeau M."/>
            <person name="Goarant C."/>
        </authorList>
    </citation>
    <scope>NUCLEOTIDE SEQUENCE [LARGE SCALE GENOMIC DNA]</scope>
    <source>
        <strain evidence="3 4">FH2-B-A1</strain>
    </source>
</reference>
<dbReference type="GO" id="GO:0005829">
    <property type="term" value="C:cytosol"/>
    <property type="evidence" value="ECO:0007669"/>
    <property type="project" value="TreeGrafter"/>
</dbReference>
<proteinExistence type="inferred from homology"/>
<keyword evidence="2" id="KW-0119">Carbohydrate metabolism</keyword>
<dbReference type="SUPFAM" id="SSF50974">
    <property type="entry name" value="Nitrous oxide reductase, N-terminal domain"/>
    <property type="match status" value="1"/>
</dbReference>
<dbReference type="EMBL" id="NPDX01000003">
    <property type="protein sequence ID" value="PJZ84311.1"/>
    <property type="molecule type" value="Genomic_DNA"/>
</dbReference>
<dbReference type="AlphaFoldDB" id="A0A2N0AJB2"/>
<evidence type="ECO:0000313" key="3">
    <source>
        <dbReference type="EMBL" id="PJZ84311.1"/>
    </source>
</evidence>
<name>A0A2N0AJB2_9LEPT</name>
<dbReference type="InterPro" id="IPR015943">
    <property type="entry name" value="WD40/YVTN_repeat-like_dom_sf"/>
</dbReference>
<dbReference type="GO" id="GO:0017057">
    <property type="term" value="F:6-phosphogluconolactonase activity"/>
    <property type="evidence" value="ECO:0007669"/>
    <property type="project" value="TreeGrafter"/>
</dbReference>
<dbReference type="InterPro" id="IPR019405">
    <property type="entry name" value="Lactonase_7-beta_prop"/>
</dbReference>
<dbReference type="Gene3D" id="2.60.40.10">
    <property type="entry name" value="Immunoglobulins"/>
    <property type="match status" value="1"/>
</dbReference>
<keyword evidence="4" id="KW-1185">Reference proteome</keyword>
<protein>
    <submittedName>
        <fullName evidence="3">3-carboxymuconate cyclase</fullName>
    </submittedName>
</protein>
<gene>
    <name evidence="3" type="ORF">CH364_13075</name>
</gene>
<dbReference type="SUPFAM" id="SSF51004">
    <property type="entry name" value="C-terminal (heme d1) domain of cytochrome cd1-nitrite reductase"/>
    <property type="match status" value="1"/>
</dbReference>
<dbReference type="Pfam" id="PF05345">
    <property type="entry name" value="He_PIG"/>
    <property type="match status" value="1"/>
</dbReference>
<dbReference type="InterPro" id="IPR013783">
    <property type="entry name" value="Ig-like_fold"/>
</dbReference>
<dbReference type="InterPro" id="IPR011048">
    <property type="entry name" value="Haem_d1_sf"/>
</dbReference>
<keyword evidence="2" id="KW-0313">Glucose metabolism</keyword>
<dbReference type="Proteomes" id="UP000232145">
    <property type="component" value="Unassembled WGS sequence"/>
</dbReference>
<evidence type="ECO:0000256" key="2">
    <source>
        <dbReference type="ARBA" id="ARBA00022526"/>
    </source>
</evidence>
<evidence type="ECO:0000256" key="1">
    <source>
        <dbReference type="ARBA" id="ARBA00005564"/>
    </source>
</evidence>
<dbReference type="PANTHER" id="PTHR30344">
    <property type="entry name" value="6-PHOSPHOGLUCONOLACTONASE-RELATED"/>
    <property type="match status" value="1"/>
</dbReference>
<accession>A0A2N0AJB2</accession>
<dbReference type="Pfam" id="PF10282">
    <property type="entry name" value="Lactonase"/>
    <property type="match status" value="2"/>
</dbReference>
<dbReference type="OrthoDB" id="318756at2"/>
<dbReference type="PANTHER" id="PTHR30344:SF1">
    <property type="entry name" value="6-PHOSPHOGLUCONOLACTONASE"/>
    <property type="match status" value="1"/>
</dbReference>
<sequence length="439" mass="46829">MSALLEFGSDDGKYLCASFAGLNPFRFRYESDYFVIRQNETIVPMVPFASEPIEFCKISPSLPTGLVFNPTTCVISGTPLVGVNATKYFITAGNQNKQITIPLIIKSLFTPKFAYLLNTTSSLVNLFFINANNGVLTGNGTIAVGGGPESLGISPSQKYLTVANRSSNDLSQFSINQTNGNLSVVGTVPSGGVSPLAMTYHPYKDIVYIRNNLNIATFLVNQATGNLTLISTIPASTGASSIAVDPFGNYLYVPNYNSKLMDSYWIDPATGIPSPNVIQTIGTGAFPRNLEILSNGKNLYIVNDSDNNISTYQIDSNSGFLSSFFPATVPMGLNSRSVVADPSGKFLYMTNQGSDFVSIYGIDPSTGSLFPAAMSQMTTGDGPTGINIDSSGKFLYVTNFNANTVDIFQINQSNGSLTKIVDVATNILPIAIVTSGTNP</sequence>
<comment type="caution">
    <text evidence="3">The sequence shown here is derived from an EMBL/GenBank/DDBJ whole genome shotgun (WGS) entry which is preliminary data.</text>
</comment>
<organism evidence="3 4">
    <name type="scientific">Leptospira harrisiae</name>
    <dbReference type="NCBI Taxonomy" id="2023189"/>
    <lineage>
        <taxon>Bacteria</taxon>
        <taxon>Pseudomonadati</taxon>
        <taxon>Spirochaetota</taxon>
        <taxon>Spirochaetia</taxon>
        <taxon>Leptospirales</taxon>
        <taxon>Leptospiraceae</taxon>
        <taxon>Leptospira</taxon>
    </lineage>
</organism>
<dbReference type="InterPro" id="IPR011045">
    <property type="entry name" value="N2O_reductase_N"/>
</dbReference>
<dbReference type="InterPro" id="IPR050282">
    <property type="entry name" value="Cycloisomerase_2"/>
</dbReference>